<protein>
    <submittedName>
        <fullName evidence="1">Uncharacterized protein</fullName>
    </submittedName>
</protein>
<evidence type="ECO:0000313" key="1">
    <source>
        <dbReference type="EMBL" id="MUN35677.1"/>
    </source>
</evidence>
<organism evidence="1 2">
    <name type="scientific">Actinomadura litoris</name>
    <dbReference type="NCBI Taxonomy" id="2678616"/>
    <lineage>
        <taxon>Bacteria</taxon>
        <taxon>Bacillati</taxon>
        <taxon>Actinomycetota</taxon>
        <taxon>Actinomycetes</taxon>
        <taxon>Streptosporangiales</taxon>
        <taxon>Thermomonosporaceae</taxon>
        <taxon>Actinomadura</taxon>
    </lineage>
</organism>
<reference evidence="1 2" key="1">
    <citation type="submission" date="2019-11" db="EMBL/GenBank/DDBJ databases">
        <authorList>
            <person name="Cao P."/>
        </authorList>
    </citation>
    <scope>NUCLEOTIDE SEQUENCE [LARGE SCALE GENOMIC DNA]</scope>
    <source>
        <strain evidence="1 2">NEAU-AAG5</strain>
    </source>
</reference>
<dbReference type="Proteomes" id="UP000432015">
    <property type="component" value="Unassembled WGS sequence"/>
</dbReference>
<comment type="caution">
    <text evidence="1">The sequence shown here is derived from an EMBL/GenBank/DDBJ whole genome shotgun (WGS) entry which is preliminary data.</text>
</comment>
<name>A0A7K1KUF8_9ACTN</name>
<dbReference type="EMBL" id="WOFH01000001">
    <property type="protein sequence ID" value="MUN35677.1"/>
    <property type="molecule type" value="Genomic_DNA"/>
</dbReference>
<gene>
    <name evidence="1" type="ORF">GNZ18_03570</name>
</gene>
<evidence type="ECO:0000313" key="2">
    <source>
        <dbReference type="Proteomes" id="UP000432015"/>
    </source>
</evidence>
<sequence>MSASELAIIGGGRGMPGDSAEIRVGSWKIMEDPYGSLFFEGKSSWARVDKEGRIMSGKTSESEGEAKKYIRDGDPVNINKFGYADRLNSTTKGDSSHPNGYKGWTYWADPADGESNLQINYGPYIK</sequence>
<keyword evidence="2" id="KW-1185">Reference proteome</keyword>
<proteinExistence type="predicted"/>
<dbReference type="AlphaFoldDB" id="A0A7K1KUF8"/>
<accession>A0A7K1KUF8</accession>